<dbReference type="Proteomes" id="UP001215280">
    <property type="component" value="Unassembled WGS sequence"/>
</dbReference>
<evidence type="ECO:0000313" key="3">
    <source>
        <dbReference type="Proteomes" id="UP001215280"/>
    </source>
</evidence>
<comment type="caution">
    <text evidence="2">The sequence shown here is derived from an EMBL/GenBank/DDBJ whole genome shotgun (WGS) entry which is preliminary data.</text>
</comment>
<proteinExistence type="predicted"/>
<evidence type="ECO:0000313" key="2">
    <source>
        <dbReference type="EMBL" id="KAJ7777562.1"/>
    </source>
</evidence>
<reference evidence="2" key="1">
    <citation type="submission" date="2023-03" db="EMBL/GenBank/DDBJ databases">
        <title>Massive genome expansion in bonnet fungi (Mycena s.s.) driven by repeated elements and novel gene families across ecological guilds.</title>
        <authorList>
            <consortium name="Lawrence Berkeley National Laboratory"/>
            <person name="Harder C.B."/>
            <person name="Miyauchi S."/>
            <person name="Viragh M."/>
            <person name="Kuo A."/>
            <person name="Thoen E."/>
            <person name="Andreopoulos B."/>
            <person name="Lu D."/>
            <person name="Skrede I."/>
            <person name="Drula E."/>
            <person name="Henrissat B."/>
            <person name="Morin E."/>
            <person name="Kohler A."/>
            <person name="Barry K."/>
            <person name="LaButti K."/>
            <person name="Morin E."/>
            <person name="Salamov A."/>
            <person name="Lipzen A."/>
            <person name="Mereny Z."/>
            <person name="Hegedus B."/>
            <person name="Baldrian P."/>
            <person name="Stursova M."/>
            <person name="Weitz H."/>
            <person name="Taylor A."/>
            <person name="Grigoriev I.V."/>
            <person name="Nagy L.G."/>
            <person name="Martin F."/>
            <person name="Kauserud H."/>
        </authorList>
    </citation>
    <scope>NUCLEOTIDE SEQUENCE</scope>
    <source>
        <strain evidence="2">CBHHK188m</strain>
    </source>
</reference>
<organism evidence="2 3">
    <name type="scientific">Mycena maculata</name>
    <dbReference type="NCBI Taxonomy" id="230809"/>
    <lineage>
        <taxon>Eukaryota</taxon>
        <taxon>Fungi</taxon>
        <taxon>Dikarya</taxon>
        <taxon>Basidiomycota</taxon>
        <taxon>Agaricomycotina</taxon>
        <taxon>Agaricomycetes</taxon>
        <taxon>Agaricomycetidae</taxon>
        <taxon>Agaricales</taxon>
        <taxon>Marasmiineae</taxon>
        <taxon>Mycenaceae</taxon>
        <taxon>Mycena</taxon>
    </lineage>
</organism>
<evidence type="ECO:0000259" key="1">
    <source>
        <dbReference type="Pfam" id="PF13600"/>
    </source>
</evidence>
<sequence>MAASLKLSAQENLIKAVTVYKSCNAEVVHVFSVDLKSGSNKIKITELPSCMDTQSVRVSGLGNARLFDIACTTRDKPSKSSEAVWLLTAKKTSVLSEKQVRNHESALLVTYGKTLSAEHHQPFNNLLAGAFTSLYKPKSPQAMARMEKNESVDRSCDFEYRLPKPMPPLHRVSLEHDWGRPAYGTHNQPTLPKRGCLHFRERARNEFTDIGVWTRDPTNHHTQRNALRQIGKLGTAV</sequence>
<dbReference type="PANTHER" id="PTHR31005">
    <property type="entry name" value="DUF4139 DOMAIN-CONTAINING PROTEIN"/>
    <property type="match status" value="1"/>
</dbReference>
<name>A0AAD7K3P7_9AGAR</name>
<dbReference type="InterPro" id="IPR011935">
    <property type="entry name" value="CHP02231"/>
</dbReference>
<dbReference type="PANTHER" id="PTHR31005:SF8">
    <property type="entry name" value="DUF4139 DOMAIN-CONTAINING PROTEIN"/>
    <property type="match status" value="1"/>
</dbReference>
<dbReference type="AlphaFoldDB" id="A0AAD7K3P7"/>
<dbReference type="EMBL" id="JARJLG010000010">
    <property type="protein sequence ID" value="KAJ7777562.1"/>
    <property type="molecule type" value="Genomic_DNA"/>
</dbReference>
<protein>
    <recommendedName>
        <fullName evidence="1">DUF4140 domain-containing protein</fullName>
    </recommendedName>
</protein>
<dbReference type="Pfam" id="PF13600">
    <property type="entry name" value="DUF4140"/>
    <property type="match status" value="1"/>
</dbReference>
<gene>
    <name evidence="2" type="ORF">DFH07DRAFT_766321</name>
</gene>
<accession>A0AAD7K3P7</accession>
<dbReference type="InterPro" id="IPR025554">
    <property type="entry name" value="DUF4140"/>
</dbReference>
<keyword evidence="3" id="KW-1185">Reference proteome</keyword>
<feature type="domain" description="DUF4140" evidence="1">
    <location>
        <begin position="17"/>
        <end position="94"/>
    </location>
</feature>